<dbReference type="Proteomes" id="UP000077173">
    <property type="component" value="Unassembled WGS sequence"/>
</dbReference>
<dbReference type="RefSeq" id="WP_063677314.1">
    <property type="nucleotide sequence ID" value="NZ_LSEF01000029.1"/>
</dbReference>
<evidence type="ECO:0000256" key="1">
    <source>
        <dbReference type="ARBA" id="ARBA00022723"/>
    </source>
</evidence>
<dbReference type="InterPro" id="IPR050251">
    <property type="entry name" value="HpcH-HpaI_aldolase"/>
</dbReference>
<keyword evidence="1" id="KW-0479">Metal-binding</keyword>
<dbReference type="EMBL" id="LSEF01000029">
    <property type="protein sequence ID" value="OAF18812.1"/>
    <property type="molecule type" value="Genomic_DNA"/>
</dbReference>
<sequence>MKKSPQLRSLRSRWSRVNPVLGAWCMLPDRFAAEVVASQEFDFVCIDAQHGMIDYRDVAQLIQVLELGEAAPVVRVPWNEPGIIGKVLDAGAMSVIVPMVNSADDARALVAAARYAPHGSRSFGPVGIGLRDGADYLRRTDDEVAVIVMIETAIALRDVDQIAAVPGIDALFLGPFDLSLSLGLPPGDNDGVSVFDDAIASVLRSCRENNLKAGILSNHMDAPRRVAQGFDMISVTTDIQALSRSMADDLNSVKSRVGAAAASRDNHHA</sequence>
<comment type="caution">
    <text evidence="4">The sequence shown here is derived from an EMBL/GenBank/DDBJ whole genome shotgun (WGS) entry which is preliminary data.</text>
</comment>
<dbReference type="Pfam" id="PF03328">
    <property type="entry name" value="HpcH_HpaI"/>
    <property type="match status" value="1"/>
</dbReference>
<dbReference type="InterPro" id="IPR015813">
    <property type="entry name" value="Pyrv/PenolPyrv_kinase-like_dom"/>
</dbReference>
<dbReference type="InterPro" id="IPR040442">
    <property type="entry name" value="Pyrv_kinase-like_dom_sf"/>
</dbReference>
<feature type="domain" description="HpcH/HpaI aldolase/citrate lyase" evidence="3">
    <location>
        <begin position="24"/>
        <end position="241"/>
    </location>
</feature>
<dbReference type="PANTHER" id="PTHR30502">
    <property type="entry name" value="2-KETO-3-DEOXY-L-RHAMNONATE ALDOLASE"/>
    <property type="match status" value="1"/>
</dbReference>
<evidence type="ECO:0000313" key="5">
    <source>
        <dbReference type="Proteomes" id="UP000077173"/>
    </source>
</evidence>
<dbReference type="GO" id="GO:0005737">
    <property type="term" value="C:cytoplasm"/>
    <property type="evidence" value="ECO:0007669"/>
    <property type="project" value="TreeGrafter"/>
</dbReference>
<dbReference type="GO" id="GO:0016832">
    <property type="term" value="F:aldehyde-lyase activity"/>
    <property type="evidence" value="ECO:0007669"/>
    <property type="project" value="TreeGrafter"/>
</dbReference>
<keyword evidence="5" id="KW-1185">Reference proteome</keyword>
<dbReference type="InterPro" id="IPR005000">
    <property type="entry name" value="Aldolase/citrate-lyase_domain"/>
</dbReference>
<name>A0A176ZFV8_9BRAD</name>
<evidence type="ECO:0000259" key="3">
    <source>
        <dbReference type="Pfam" id="PF03328"/>
    </source>
</evidence>
<evidence type="ECO:0000313" key="4">
    <source>
        <dbReference type="EMBL" id="OAF18812.1"/>
    </source>
</evidence>
<accession>A0A176ZFV8</accession>
<dbReference type="Gene3D" id="3.20.20.60">
    <property type="entry name" value="Phosphoenolpyruvate-binding domains"/>
    <property type="match status" value="1"/>
</dbReference>
<gene>
    <name evidence="4" type="ORF">AXW67_39640</name>
</gene>
<dbReference type="PANTHER" id="PTHR30502:SF8">
    <property type="entry name" value="SYNTHASE, PUTATIVE-RELATED"/>
    <property type="match status" value="1"/>
</dbReference>
<reference evidence="4 5" key="1">
    <citation type="submission" date="2016-02" db="EMBL/GenBank/DDBJ databases">
        <title>Draft genome sequence of the strain BR 10247T Bradyrhizobium neotropicale isolated from nodules of Centrolobium paraense.</title>
        <authorList>
            <person name="Simoes-Araujo J.L."/>
            <person name="Barauna A.C."/>
            <person name="Silva K."/>
            <person name="Zilli J.E."/>
        </authorList>
    </citation>
    <scope>NUCLEOTIDE SEQUENCE [LARGE SCALE GENOMIC DNA]</scope>
    <source>
        <strain evidence="4 5">BR 10247</strain>
    </source>
</reference>
<protein>
    <submittedName>
        <fullName evidence="4">Aldolase</fullName>
    </submittedName>
</protein>
<dbReference type="AlphaFoldDB" id="A0A176ZFV8"/>
<keyword evidence="2" id="KW-0456">Lyase</keyword>
<dbReference type="SUPFAM" id="SSF51621">
    <property type="entry name" value="Phosphoenolpyruvate/pyruvate domain"/>
    <property type="match status" value="1"/>
</dbReference>
<dbReference type="GO" id="GO:0046872">
    <property type="term" value="F:metal ion binding"/>
    <property type="evidence" value="ECO:0007669"/>
    <property type="project" value="UniProtKB-KW"/>
</dbReference>
<proteinExistence type="predicted"/>
<evidence type="ECO:0000256" key="2">
    <source>
        <dbReference type="ARBA" id="ARBA00023239"/>
    </source>
</evidence>
<organism evidence="4 5">
    <name type="scientific">Bradyrhizobium neotropicale</name>
    <dbReference type="NCBI Taxonomy" id="1497615"/>
    <lineage>
        <taxon>Bacteria</taxon>
        <taxon>Pseudomonadati</taxon>
        <taxon>Pseudomonadota</taxon>
        <taxon>Alphaproteobacteria</taxon>
        <taxon>Hyphomicrobiales</taxon>
        <taxon>Nitrobacteraceae</taxon>
        <taxon>Bradyrhizobium</taxon>
    </lineage>
</organism>